<dbReference type="InterPro" id="IPR043519">
    <property type="entry name" value="NT_sf"/>
</dbReference>
<evidence type="ECO:0000313" key="3">
    <source>
        <dbReference type="EMBL" id="MBT1542839.1"/>
    </source>
</evidence>
<name>A0A9Q2ZNS9_9MICO</name>
<dbReference type="PANTHER" id="PTHR21043">
    <property type="entry name" value="IOJAP SUPERFAMILY ORTHOLOG"/>
    <property type="match status" value="1"/>
</dbReference>
<dbReference type="Pfam" id="PF02410">
    <property type="entry name" value="RsfS"/>
    <property type="match status" value="1"/>
</dbReference>
<reference evidence="3" key="1">
    <citation type="submission" date="2021-05" db="EMBL/GenBank/DDBJ databases">
        <title>Whole genome sequence of Curtobacterium flaccumfaciens pv. flaccumfaciens strain CFBP 3417.</title>
        <authorList>
            <person name="Osdaghi E."/>
            <person name="Taghouti G."/>
            <person name="Portier P."/>
            <person name="Fazliarab A."/>
            <person name="Taghavi S.M."/>
            <person name="Briand M."/>
            <person name="Le-Saux M."/>
            <person name="Jacques M.-A."/>
        </authorList>
    </citation>
    <scope>NUCLEOTIDE SEQUENCE</scope>
    <source>
        <strain evidence="3">CFBP 3417</strain>
    </source>
</reference>
<dbReference type="Proteomes" id="UP000709437">
    <property type="component" value="Unassembled WGS sequence"/>
</dbReference>
<dbReference type="GO" id="GO:0043023">
    <property type="term" value="F:ribosomal large subunit binding"/>
    <property type="evidence" value="ECO:0007669"/>
    <property type="project" value="TreeGrafter"/>
</dbReference>
<dbReference type="EMBL" id="JAHEWX010000019">
    <property type="protein sequence ID" value="MBT1542839.1"/>
    <property type="molecule type" value="Genomic_DNA"/>
</dbReference>
<dbReference type="SUPFAM" id="SSF81301">
    <property type="entry name" value="Nucleotidyltransferase"/>
    <property type="match status" value="1"/>
</dbReference>
<proteinExistence type="inferred from homology"/>
<dbReference type="GO" id="GO:0042256">
    <property type="term" value="P:cytosolic ribosome assembly"/>
    <property type="evidence" value="ECO:0007669"/>
    <property type="project" value="UniProtKB-UniRule"/>
</dbReference>
<comment type="subunit">
    <text evidence="2">Interacts with ribosomal protein uL14 (rplN).</text>
</comment>
<organism evidence="3 4">
    <name type="scientific">Curtobacterium flaccumfaciens pv. flaccumfaciens</name>
    <dbReference type="NCBI Taxonomy" id="138532"/>
    <lineage>
        <taxon>Bacteria</taxon>
        <taxon>Bacillati</taxon>
        <taxon>Actinomycetota</taxon>
        <taxon>Actinomycetes</taxon>
        <taxon>Micrococcales</taxon>
        <taxon>Microbacteriaceae</taxon>
        <taxon>Curtobacterium</taxon>
    </lineage>
</organism>
<comment type="caution">
    <text evidence="3">The sequence shown here is derived from an EMBL/GenBank/DDBJ whole genome shotgun (WGS) entry which is preliminary data.</text>
</comment>
<dbReference type="GO" id="GO:0090071">
    <property type="term" value="P:negative regulation of ribosome biogenesis"/>
    <property type="evidence" value="ECO:0007669"/>
    <property type="project" value="UniProtKB-UniRule"/>
</dbReference>
<dbReference type="GO" id="GO:0005737">
    <property type="term" value="C:cytoplasm"/>
    <property type="evidence" value="ECO:0007669"/>
    <property type="project" value="UniProtKB-SubCell"/>
</dbReference>
<gene>
    <name evidence="2 3" type="primary">rsfS</name>
    <name evidence="3" type="ORF">KK103_13795</name>
</gene>
<sequence>MTASTRALELAQAAALAADAKQAEDLVALDVTGPLQLTDVFLLATGRNERNVQSIADAVEERLLELGAKTLRREGRAEGRWVLIDFGDVIVHVFHDEDRQYYSLERLWADCPTIPLELPVDHTA</sequence>
<dbReference type="FunFam" id="3.30.460.10:FF:000008">
    <property type="entry name" value="Ribosomal silencing factor RsfS"/>
    <property type="match status" value="1"/>
</dbReference>
<dbReference type="AlphaFoldDB" id="A0A9Q2ZNS9"/>
<dbReference type="GeneID" id="99622863"/>
<keyword evidence="2" id="KW-0678">Repressor</keyword>
<comment type="subcellular location">
    <subcellularLocation>
        <location evidence="2">Cytoplasm</location>
    </subcellularLocation>
</comment>
<evidence type="ECO:0000313" key="4">
    <source>
        <dbReference type="Proteomes" id="UP000709437"/>
    </source>
</evidence>
<dbReference type="PANTHER" id="PTHR21043:SF0">
    <property type="entry name" value="MITOCHONDRIAL ASSEMBLY OF RIBOSOMAL LARGE SUBUNIT PROTEIN 1"/>
    <property type="match status" value="1"/>
</dbReference>
<comment type="similarity">
    <text evidence="1 2">Belongs to the Iojap/RsfS family.</text>
</comment>
<comment type="function">
    <text evidence="2">Functions as a ribosomal silencing factor. Interacts with ribosomal protein uL14 (rplN), blocking formation of intersubunit bridge B8. Prevents association of the 30S and 50S ribosomal subunits and the formation of functional ribosomes, thus repressing translation.</text>
</comment>
<keyword evidence="2" id="KW-0963">Cytoplasm</keyword>
<dbReference type="Gene3D" id="3.30.460.10">
    <property type="entry name" value="Beta Polymerase, domain 2"/>
    <property type="match status" value="1"/>
</dbReference>
<dbReference type="GO" id="GO:0017148">
    <property type="term" value="P:negative regulation of translation"/>
    <property type="evidence" value="ECO:0007669"/>
    <property type="project" value="UniProtKB-UniRule"/>
</dbReference>
<keyword evidence="2" id="KW-0810">Translation regulation</keyword>
<dbReference type="NCBIfam" id="TIGR00090">
    <property type="entry name" value="rsfS_iojap_ybeB"/>
    <property type="match status" value="1"/>
</dbReference>
<dbReference type="HAMAP" id="MF_01477">
    <property type="entry name" value="Iojap_RsfS"/>
    <property type="match status" value="1"/>
</dbReference>
<evidence type="ECO:0000256" key="1">
    <source>
        <dbReference type="ARBA" id="ARBA00010574"/>
    </source>
</evidence>
<protein>
    <recommendedName>
        <fullName evidence="2">Ribosomal silencing factor RsfS</fullName>
    </recommendedName>
</protein>
<accession>A0A9Q2ZNS9</accession>
<evidence type="ECO:0000256" key="2">
    <source>
        <dbReference type="HAMAP-Rule" id="MF_01477"/>
    </source>
</evidence>
<dbReference type="RefSeq" id="WP_017885969.1">
    <property type="nucleotide sequence ID" value="NZ_JAHEWX010000019.1"/>
</dbReference>
<dbReference type="InterPro" id="IPR004394">
    <property type="entry name" value="Iojap/RsfS/C7orf30"/>
</dbReference>